<dbReference type="GO" id="GO:0016301">
    <property type="term" value="F:kinase activity"/>
    <property type="evidence" value="ECO:0007669"/>
    <property type="project" value="UniProtKB-KW"/>
</dbReference>
<keyword evidence="2" id="KW-0808">Transferase</keyword>
<dbReference type="InterPro" id="IPR037051">
    <property type="entry name" value="4-carb_acid_sugar_kinase_N_sf"/>
</dbReference>
<feature type="domain" description="Four-carbon acid sugar kinase N-terminal" evidence="7">
    <location>
        <begin position="4"/>
        <end position="229"/>
    </location>
</feature>
<evidence type="ECO:0000259" key="7">
    <source>
        <dbReference type="Pfam" id="PF07005"/>
    </source>
</evidence>
<dbReference type="InterPro" id="IPR042213">
    <property type="entry name" value="NBD_C_sf"/>
</dbReference>
<reference evidence="9 10" key="1">
    <citation type="submission" date="2022-08" db="EMBL/GenBank/DDBJ databases">
        <title>Paenibacillus endoradicis sp. nov., Paenibacillus radicibacter sp. nov and Paenibacillus pararadicis sp. nov., three cold-adapted plant growth-promoting bacteria isolated from root of Larix gmelinii in Great Khingan.</title>
        <authorList>
            <person name="Xue H."/>
        </authorList>
    </citation>
    <scope>NUCLEOTIDE SEQUENCE [LARGE SCALE GENOMIC DNA]</scope>
    <source>
        <strain evidence="9 10">N5-1-1-5</strain>
    </source>
</reference>
<evidence type="ECO:0000313" key="9">
    <source>
        <dbReference type="EMBL" id="MCR8631684.1"/>
    </source>
</evidence>
<dbReference type="Gene3D" id="3.40.980.20">
    <property type="entry name" value="Four-carbon acid sugar kinase, nucleotide binding domain"/>
    <property type="match status" value="1"/>
</dbReference>
<gene>
    <name evidence="9" type="ORF">NV381_10760</name>
</gene>
<evidence type="ECO:0000256" key="1">
    <source>
        <dbReference type="ARBA" id="ARBA00005715"/>
    </source>
</evidence>
<proteinExistence type="inferred from homology"/>
<keyword evidence="10" id="KW-1185">Reference proteome</keyword>
<dbReference type="Pfam" id="PF17042">
    <property type="entry name" value="NBD_C"/>
    <property type="match status" value="1"/>
</dbReference>
<evidence type="ECO:0000256" key="3">
    <source>
        <dbReference type="ARBA" id="ARBA00022741"/>
    </source>
</evidence>
<dbReference type="EMBL" id="JANQBD010000007">
    <property type="protein sequence ID" value="MCR8631684.1"/>
    <property type="molecule type" value="Genomic_DNA"/>
</dbReference>
<evidence type="ECO:0000256" key="4">
    <source>
        <dbReference type="ARBA" id="ARBA00022777"/>
    </source>
</evidence>
<sequence length="442" mass="47747">MLKIAIIADDLTGANDTGVQLARRGLKTSVLLKLEETAAMSDAGLEAIVIDTDSRAASQEEAYNEVRAASEYIRRRGCKIIYKKMDSTLRGNIGAELNAVYDALAPDLIIIAPAFPQSGRLVREGILYVNGKPVHETAAGRDPKTPVSESHIPTLLQSQTNRTIGLVDHKDIAEGSDYMQQKLSLFYDQQIRYVVFDTTSDADLKAIANCLEQTRYDVVWAGSAGLANYVPFLKAEVPSMSIDQNDELAANPNHSVLLVVGSVNEQSRKQLDFLLEHHDSIKAVELQSYTAVEGSVKKETEVARICAEAEQALREGMDVVLFSSGDKADIDQANQVGKGLGLNPTAVSQRVADTLGEAAVYLMNHIPLQGVVMTGGDTAKQVCLHWGALRFELLDEVESGVPKGLLIGSNSSIHAITKAGGFGTEQVLLHAIEHLRQGDTIG</sequence>
<evidence type="ECO:0000313" key="10">
    <source>
        <dbReference type="Proteomes" id="UP001300012"/>
    </source>
</evidence>
<dbReference type="InterPro" id="IPR031475">
    <property type="entry name" value="NBD_C"/>
</dbReference>
<dbReference type="Proteomes" id="UP001300012">
    <property type="component" value="Unassembled WGS sequence"/>
</dbReference>
<dbReference type="InterPro" id="IPR010737">
    <property type="entry name" value="4-carb_acid_sugar_kinase_N"/>
</dbReference>
<evidence type="ECO:0000256" key="6">
    <source>
        <dbReference type="ARBA" id="ARBA00023277"/>
    </source>
</evidence>
<accession>A0ABT1YET3</accession>
<keyword evidence="4 9" id="KW-0418">Kinase</keyword>
<comment type="caution">
    <text evidence="9">The sequence shown here is derived from an EMBL/GenBank/DDBJ whole genome shotgun (WGS) entry which is preliminary data.</text>
</comment>
<evidence type="ECO:0000256" key="5">
    <source>
        <dbReference type="ARBA" id="ARBA00022840"/>
    </source>
</evidence>
<name>A0ABT1YET3_9BACL</name>
<organism evidence="9 10">
    <name type="scientific">Paenibacillus radicis</name>
    <name type="common">ex Xue et al. 2023</name>
    <dbReference type="NCBI Taxonomy" id="2972489"/>
    <lineage>
        <taxon>Bacteria</taxon>
        <taxon>Bacillati</taxon>
        <taxon>Bacillota</taxon>
        <taxon>Bacilli</taxon>
        <taxon>Bacillales</taxon>
        <taxon>Paenibacillaceae</taxon>
        <taxon>Paenibacillus</taxon>
    </lineage>
</organism>
<evidence type="ECO:0000259" key="8">
    <source>
        <dbReference type="Pfam" id="PF17042"/>
    </source>
</evidence>
<keyword evidence="5" id="KW-0067">ATP-binding</keyword>
<protein>
    <submittedName>
        <fullName evidence="9">Four-carbon acid sugar kinase family protein</fullName>
    </submittedName>
</protein>
<comment type="similarity">
    <text evidence="1">Belongs to the four-carbon acid sugar kinase family.</text>
</comment>
<evidence type="ECO:0000256" key="2">
    <source>
        <dbReference type="ARBA" id="ARBA00022679"/>
    </source>
</evidence>
<dbReference type="Pfam" id="PF07005">
    <property type="entry name" value="SBD_N"/>
    <property type="match status" value="1"/>
</dbReference>
<dbReference type="SUPFAM" id="SSF142764">
    <property type="entry name" value="YgbK-like"/>
    <property type="match status" value="1"/>
</dbReference>
<keyword evidence="6" id="KW-0119">Carbohydrate metabolism</keyword>
<feature type="domain" description="Four-carbon acid sugar kinase nucleotide binding" evidence="8">
    <location>
        <begin position="257"/>
        <end position="428"/>
    </location>
</feature>
<dbReference type="Gene3D" id="3.40.50.10840">
    <property type="entry name" value="Putative sugar-binding, N-terminal domain"/>
    <property type="match status" value="1"/>
</dbReference>
<keyword evidence="3" id="KW-0547">Nucleotide-binding</keyword>
<dbReference type="RefSeq" id="WP_258213285.1">
    <property type="nucleotide sequence ID" value="NZ_JANQBD010000007.1"/>
</dbReference>